<evidence type="ECO:0000259" key="1">
    <source>
        <dbReference type="Pfam" id="PF05658"/>
    </source>
</evidence>
<dbReference type="InterPro" id="IPR011049">
    <property type="entry name" value="Serralysin-like_metalloprot_C"/>
</dbReference>
<comment type="caution">
    <text evidence="4">The sequence shown here is derived from an EMBL/GenBank/DDBJ whole genome shotgun (WGS) entry which is preliminary data.</text>
</comment>
<feature type="domain" description="Trimeric autotransporter adhesin YadA-like stalk" evidence="2">
    <location>
        <begin position="2066"/>
        <end position="2107"/>
    </location>
</feature>
<evidence type="ECO:0000259" key="3">
    <source>
        <dbReference type="Pfam" id="PF13018"/>
    </source>
</evidence>
<evidence type="ECO:0000313" key="5">
    <source>
        <dbReference type="Proteomes" id="UP000245712"/>
    </source>
</evidence>
<dbReference type="Pfam" id="PF05658">
    <property type="entry name" value="YadA_head"/>
    <property type="match status" value="4"/>
</dbReference>
<feature type="domain" description="Trimeric autotransporter adhesin YadA-like stalk" evidence="2">
    <location>
        <begin position="1311"/>
        <end position="1354"/>
    </location>
</feature>
<evidence type="ECO:0000259" key="2">
    <source>
        <dbReference type="Pfam" id="PF05662"/>
    </source>
</evidence>
<feature type="domain" description="Trimeric autotransporter adhesin YadA-like stalk" evidence="2">
    <location>
        <begin position="1760"/>
        <end position="1803"/>
    </location>
</feature>
<feature type="domain" description="Trimeric autotransporter adhesin YadA-like head" evidence="1">
    <location>
        <begin position="310"/>
        <end position="336"/>
    </location>
</feature>
<feature type="domain" description="Trimeric autotransporter adhesin YadA-like stalk" evidence="2">
    <location>
        <begin position="223"/>
        <end position="266"/>
    </location>
</feature>
<feature type="domain" description="Trimeric autotransporter adhesin YadA-like head" evidence="1">
    <location>
        <begin position="179"/>
        <end position="205"/>
    </location>
</feature>
<feature type="domain" description="Trimeric autotransporter adhesin YadA-like stalk" evidence="2">
    <location>
        <begin position="1615"/>
        <end position="1658"/>
    </location>
</feature>
<feature type="domain" description="Trimeric autotransporter adhesin YadA-like stalk" evidence="2">
    <location>
        <begin position="1912"/>
        <end position="1954"/>
    </location>
</feature>
<feature type="domain" description="Trimeric autotransporter adhesin YadA-like stalk" evidence="2">
    <location>
        <begin position="1394"/>
        <end position="1437"/>
    </location>
</feature>
<organism evidence="4 5">
    <name type="scientific">Paraburkholderia unamae</name>
    <dbReference type="NCBI Taxonomy" id="219649"/>
    <lineage>
        <taxon>Bacteria</taxon>
        <taxon>Pseudomonadati</taxon>
        <taxon>Pseudomonadota</taxon>
        <taxon>Betaproteobacteria</taxon>
        <taxon>Burkholderiales</taxon>
        <taxon>Burkholderiaceae</taxon>
        <taxon>Paraburkholderia</taxon>
    </lineage>
</organism>
<feature type="domain" description="Trimeric autotransporter adhesin YadA-like head" evidence="1">
    <location>
        <begin position="90"/>
        <end position="110"/>
    </location>
</feature>
<dbReference type="CDD" id="cd12820">
    <property type="entry name" value="LbR_YadA-like"/>
    <property type="match status" value="1"/>
</dbReference>
<feature type="domain" description="Trimeric autotransporter adhesin YadA-like stalk" evidence="2">
    <location>
        <begin position="2244"/>
        <end position="2273"/>
    </location>
</feature>
<feature type="domain" description="Trimeric autotransporter adhesin YadA-like stalk" evidence="2">
    <location>
        <begin position="1546"/>
        <end position="1589"/>
    </location>
</feature>
<dbReference type="Pfam" id="PF05662">
    <property type="entry name" value="YadA_stalk"/>
    <property type="match status" value="26"/>
</dbReference>
<dbReference type="Proteomes" id="UP000245712">
    <property type="component" value="Unassembled WGS sequence"/>
</dbReference>
<feature type="domain" description="Trimeric autotransporter adhesin YadA-like stalk" evidence="2">
    <location>
        <begin position="468"/>
        <end position="509"/>
    </location>
</feature>
<feature type="domain" description="Trimeric autotransporter adhesin YadA-like stalk" evidence="2">
    <location>
        <begin position="1235"/>
        <end position="1278"/>
    </location>
</feature>
<dbReference type="Gene3D" id="2.150.10.10">
    <property type="entry name" value="Serralysin-like metalloprotease, C-terminal"/>
    <property type="match status" value="2"/>
</dbReference>
<dbReference type="SUPFAM" id="SSF101967">
    <property type="entry name" value="Adhesin YadA, collagen-binding domain"/>
    <property type="match status" value="20"/>
</dbReference>
<dbReference type="InterPro" id="IPR008635">
    <property type="entry name" value="Coiled_stalk_dom"/>
</dbReference>
<dbReference type="Gene3D" id="1.20.5.170">
    <property type="match status" value="24"/>
</dbReference>
<feature type="domain" description="Trimeric autotransporter adhesin YadA-like stalk" evidence="2">
    <location>
        <begin position="1159"/>
        <end position="1202"/>
    </location>
</feature>
<keyword evidence="5" id="KW-1185">Reference proteome</keyword>
<feature type="domain" description="Trimeric autotransporter adhesin YadA-like stalk" evidence="2">
    <location>
        <begin position="855"/>
        <end position="898"/>
    </location>
</feature>
<reference evidence="4 5" key="1">
    <citation type="submission" date="2018-05" db="EMBL/GenBank/DDBJ databases">
        <title>Genomic Encyclopedia of Type Strains, Phase IV (KMG-V): Genome sequencing to study the core and pangenomes of soil and plant-associated prokaryotes.</title>
        <authorList>
            <person name="Whitman W."/>
        </authorList>
    </citation>
    <scope>NUCLEOTIDE SEQUENCE [LARGE SCALE GENOMIC DNA]</scope>
    <source>
        <strain evidence="4 5">SCZa-39</strain>
    </source>
</reference>
<feature type="domain" description="Trimeric autotransporter adhesin YadA-like stalk" evidence="2">
    <location>
        <begin position="1007"/>
        <end position="1050"/>
    </location>
</feature>
<feature type="domain" description="Trimeric autotransporter adhesin YadA-like stalk" evidence="2">
    <location>
        <begin position="392"/>
        <end position="435"/>
    </location>
</feature>
<dbReference type="EMBL" id="QEOB01000001">
    <property type="protein sequence ID" value="PVX97919.1"/>
    <property type="molecule type" value="Genomic_DNA"/>
</dbReference>
<feature type="domain" description="Trimeric autotransporter adhesin YadA-like stalk" evidence="2">
    <location>
        <begin position="779"/>
        <end position="822"/>
    </location>
</feature>
<dbReference type="InterPro" id="IPR008640">
    <property type="entry name" value="Adhesin_Head_dom"/>
</dbReference>
<proteinExistence type="predicted"/>
<feature type="domain" description="Trimeric autotransporter adhesin YadA-like stalk" evidence="2">
    <location>
        <begin position="551"/>
        <end position="594"/>
    </location>
</feature>
<feature type="domain" description="Trimeric autotransporter adhesin YadA-like head" evidence="1">
    <location>
        <begin position="138"/>
        <end position="163"/>
    </location>
</feature>
<protein>
    <submittedName>
        <fullName evidence="4">Trimeric autotransporter adhesin</fullName>
    </submittedName>
</protein>
<name>A0ABX5KW76_9BURK</name>
<feature type="domain" description="Trimeric autotransporter adhesin YadA-like stalk" evidence="2">
    <location>
        <begin position="2170"/>
        <end position="2211"/>
    </location>
</feature>
<feature type="domain" description="Trimeric autotransporter adhesin YadA-like stalk" evidence="2">
    <location>
        <begin position="1684"/>
        <end position="1727"/>
    </location>
</feature>
<feature type="domain" description="Trimeric autotransporter adhesin YadA-like stalk" evidence="2">
    <location>
        <begin position="1463"/>
        <end position="1506"/>
    </location>
</feature>
<dbReference type="Pfam" id="PF13018">
    <property type="entry name" value="ESPR"/>
    <property type="match status" value="1"/>
</dbReference>
<feature type="domain" description="Trimeric autotransporter adhesin YadA-like stalk" evidence="2">
    <location>
        <begin position="1083"/>
        <end position="1126"/>
    </location>
</feature>
<feature type="non-terminal residue" evidence="4">
    <location>
        <position position="2273"/>
    </location>
</feature>
<feature type="domain" description="ESPR" evidence="3">
    <location>
        <begin position="1"/>
        <end position="43"/>
    </location>
</feature>
<dbReference type="InterPro" id="IPR024973">
    <property type="entry name" value="ESPR"/>
</dbReference>
<feature type="domain" description="Trimeric autotransporter adhesin YadA-like stalk" evidence="2">
    <location>
        <begin position="1995"/>
        <end position="2038"/>
    </location>
</feature>
<feature type="domain" description="Trimeric autotransporter adhesin YadA-like stalk" evidence="2">
    <location>
        <begin position="1843"/>
        <end position="1885"/>
    </location>
</feature>
<accession>A0ABX5KW76</accession>
<sequence length="2273" mass="221529">MNKTYRSVWNESTGTWVAADENTRARGKKASASTVALAAGVVLAGYSAAGFAGTLDGGYLDPANAALNGYAVAYGQGAVASTSFTTLEPTAIGGNATAGANGSVAIGYSSNVIAGGVPGSLSAAQPAGVAIGTKSNSNGSQALAVGYGANAQYDYSVALGGQSLTNANGADTFGAAATAGGTNSLAIGYASVASATNSVALGAGATANRANAVSVGNATTQNQIINVANGILSATSTDVVNGSQLYALANSEANAFGAGSTVNSNGSISSPQYVQNGTTFTDVGSALNNIANGGGIEYFHTNSTLGDSSAKGTNSTAIGPVATAAGTNAIAIGNGAYVASTVSNSVALGNGATVSAAATPTASVTISGKSYTVAGASPTGVVSVGAANAERQITNVAAGNVSASSTDAVNGSQLFATDSQVTQNSTNISNLQGSVTTIQAQLPNVVLYDSSAHNKVTLGGTGASAAVKLTNVAAGDVSASSTDAVNGSQLYATNTNISNISGDVTNIGGQLTSINSQLTTINGQLADAVLYDSSAHNKVTLGGTGASVAVKLTNVAAGDLSASSTDAINGSQLYATNTDVSNLAGDVTNLNGQVTTINGQLANAVMYDSSAHASVTLGGTGASAAVKLTNVAAGDVSTSSTDAINGSQLYATNASVSNLAGDVTNLAGDVTNLNGQVTTINGQLANAVMYDSSAHSSVTLGGTGASSAVKLTNVAAGDLSASSTDAVNGAQLYATNQSVSNLSGDITSISGQLADTVMYDSSAHASVTLGGTGASTAVKLTNVAAGGVSASSTDAVNGSQLYATNANVSNVAGSVTSINSQLTTINGQLADAVMYDSSAHASVTLGGTAASAAVKLTNVAAGDLSASSTDAVNGSQLYATNTNISNIAGDVTNLGGQVTSMNSQITTINGQLADAVMYDSSAHSTVTLGGSGASSAVKLTNVAAGDLNASSTDAINGAQLYATNESVSNLAGDITSINGQLADAVRYDSSAHSSVTLGGTGASAAVKLTNVAAGDLSASSTDAVNGSQLYATNENVSNLAGDVTNINGQITTINGQLADAVMYDSSAHDTVTLGGTAASAAVKLTNVAAGDVSASSTDAVNGSQLYATNENVSNIAGDVTNINGQITSINGQLADAVMYDSSAHGTVTLGGTAASAAVKLTNVAAGDLSASSTDAVNGSQLYATNTNVSNVAGDVTSINGQITTINGQLADAVMYDSSAHASVTLGGTDASSAVKLTNVAAGDLSASSTDAVNGSQLYATNESISNVAGEVTSINGQITTINGQLADAVMYDSSAHSSVTLGGTGASSTVKLTNVAAGALNASSTDAVNGSQLYATNENISNLAGDVTSIGGQITDINGQITTINGQLADAVMYDSSAHASVTLGGTSASSTVKLTNVAAGELSVSSTDAINGSQLYATNENISNLSGDITTINGQLADAVMYDSSAHSSVTLGGSGASSTVKLTNVAAGDVSASSTDAINGSQLYATNENVSNLAGDVTTIGGQVTDINGQITTINGQLADAVMYDSSAHDTVTLGGSGASSTVKLTNVAAGDLNASSTDAINGSQLYATNENISNLSGDITTINGQLADAVMYDSSAHASVTLGGSGASSTVKLTNVAAGELSASSTDAVNGSQLYATNQGITDINGQITSINGQLADAVMYDSSAHDTVTLGGTDASLAVKLTNVAAGELSASSTDAVNGSQLYATNTNVSNLAGDVTNINGQITTINGQLADAVMYDSSAHDTVTLGGAGASSAVKLTNVAAGDLSASSTDAVNGSQLYATNESILNLAGDVTSIGGQVTDINGQITTINGQLADAVMYDSSAHDTVTLGGTGASSAVKLTNVAAGELSASSTDAINGSQLYATNQSITDINGQITTINGQLADAVMYDSSAHASVTLGGTDASVAVKLTNVAAGDLSASSTDAVNGSQLYATNQGITDINGQITTINGQITNINGQITSINGQLADAVMYDSSAHDTVTLGGTGASSAVKLTNVAAGDLSASSTDAVNGAQLYATNQSITDISGQITSINGQLADAVMYDSSAHDSVTLGGTGASTPVALHNVAAGDVSASSFDAVNGSQLYGLASSTASSLGGGSTVNADGSISNPTYVLNGGTYNNAGDAFTALSGDITNINGQLADAVTYDSSAHDSVTLGGAGATTPVALHNVAAGDVSASSTDAVNGSQLYTTNQNVSNLAGDVTNINGQITTINGQLADAVMYDSSAHDTVTLGGAGATTAVKLTNVAAGDLSASSTDAVNGAQLYATNQSI</sequence>
<feature type="domain" description="Trimeric autotransporter adhesin YadA-like stalk" evidence="2">
    <location>
        <begin position="938"/>
        <end position="981"/>
    </location>
</feature>
<gene>
    <name evidence="4" type="ORF">C7402_101634</name>
</gene>
<evidence type="ECO:0000313" key="4">
    <source>
        <dbReference type="EMBL" id="PVX97919.1"/>
    </source>
</evidence>
<feature type="domain" description="Trimeric autotransporter adhesin YadA-like stalk" evidence="2">
    <location>
        <begin position="627"/>
        <end position="669"/>
    </location>
</feature>
<feature type="domain" description="Trimeric autotransporter adhesin YadA-like stalk" evidence="2">
    <location>
        <begin position="710"/>
        <end position="752"/>
    </location>
</feature>